<proteinExistence type="predicted"/>
<sequence length="343" mass="36589">MTVNDNIADRLKPLPRGATLADVAAAAGVSTMTASRVMNGRGGAASEETRARVLAAAASLAYRPNTFAKGLKGDRSYTVGIVVPDIGNPFFPEVIKGAELAARARGFTLLTCNVVEDPEREAEVLATLLDRRVDGVIVCSARLEDKRLQQAIEQHRAAVLINRPMPRRVAGTIEIDFRTGLAAATRLLIGRGRRRIAYIGGPPTSHSGRMRRAGILDALAEHGLELVAEEATTPDLEGGFDAARRLSGSKTKVDAMICYNDLIAIGAMTVIREAGLAVPGDIAVLGCDDILPARLVNPPLSTIHVAKQDLGDAAMRMLIDRIEGRSLQHSIVIEPELIERGTT</sequence>
<dbReference type="CDD" id="cd06267">
    <property type="entry name" value="PBP1_LacI_sugar_binding-like"/>
    <property type="match status" value="1"/>
</dbReference>
<accession>A0A952FL47</accession>
<keyword evidence="2 5" id="KW-0238">DNA-binding</keyword>
<dbReference type="PANTHER" id="PTHR30146">
    <property type="entry name" value="LACI-RELATED TRANSCRIPTIONAL REPRESSOR"/>
    <property type="match status" value="1"/>
</dbReference>
<dbReference type="Pfam" id="PF00356">
    <property type="entry name" value="LacI"/>
    <property type="match status" value="1"/>
</dbReference>
<dbReference type="Pfam" id="PF13377">
    <property type="entry name" value="Peripla_BP_3"/>
    <property type="match status" value="1"/>
</dbReference>
<dbReference type="InterPro" id="IPR010982">
    <property type="entry name" value="Lambda_DNA-bd_dom_sf"/>
</dbReference>
<dbReference type="SUPFAM" id="SSF47413">
    <property type="entry name" value="lambda repressor-like DNA-binding domains"/>
    <property type="match status" value="1"/>
</dbReference>
<dbReference type="PROSITE" id="PS00356">
    <property type="entry name" value="HTH_LACI_1"/>
    <property type="match status" value="1"/>
</dbReference>
<dbReference type="SUPFAM" id="SSF53822">
    <property type="entry name" value="Periplasmic binding protein-like I"/>
    <property type="match status" value="1"/>
</dbReference>
<dbReference type="InterPro" id="IPR000843">
    <property type="entry name" value="HTH_LacI"/>
</dbReference>
<organism evidence="5 6">
    <name type="scientific">Inquilinus limosus</name>
    <dbReference type="NCBI Taxonomy" id="171674"/>
    <lineage>
        <taxon>Bacteria</taxon>
        <taxon>Pseudomonadati</taxon>
        <taxon>Pseudomonadota</taxon>
        <taxon>Alphaproteobacteria</taxon>
        <taxon>Rhodospirillales</taxon>
        <taxon>Rhodospirillaceae</taxon>
        <taxon>Inquilinus</taxon>
    </lineage>
</organism>
<evidence type="ECO:0000313" key="5">
    <source>
        <dbReference type="EMBL" id="MBW8724634.1"/>
    </source>
</evidence>
<keyword evidence="1" id="KW-0805">Transcription regulation</keyword>
<dbReference type="Gene3D" id="1.10.260.40">
    <property type="entry name" value="lambda repressor-like DNA-binding domains"/>
    <property type="match status" value="1"/>
</dbReference>
<protein>
    <submittedName>
        <fullName evidence="5">LacI family DNA-binding transcriptional regulator</fullName>
    </submittedName>
</protein>
<evidence type="ECO:0000256" key="2">
    <source>
        <dbReference type="ARBA" id="ARBA00023125"/>
    </source>
</evidence>
<dbReference type="GO" id="GO:0000976">
    <property type="term" value="F:transcription cis-regulatory region binding"/>
    <property type="evidence" value="ECO:0007669"/>
    <property type="project" value="TreeGrafter"/>
</dbReference>
<evidence type="ECO:0000259" key="4">
    <source>
        <dbReference type="PROSITE" id="PS50932"/>
    </source>
</evidence>
<dbReference type="GO" id="GO:0003700">
    <property type="term" value="F:DNA-binding transcription factor activity"/>
    <property type="evidence" value="ECO:0007669"/>
    <property type="project" value="TreeGrafter"/>
</dbReference>
<evidence type="ECO:0000313" key="6">
    <source>
        <dbReference type="Proteomes" id="UP000700706"/>
    </source>
</evidence>
<gene>
    <name evidence="5" type="ORF">JF625_05690</name>
</gene>
<comment type="caution">
    <text evidence="5">The sequence shown here is derived from an EMBL/GenBank/DDBJ whole genome shotgun (WGS) entry which is preliminary data.</text>
</comment>
<dbReference type="Gene3D" id="3.40.50.2300">
    <property type="match status" value="2"/>
</dbReference>
<reference evidence="5" key="1">
    <citation type="submission" date="2020-06" db="EMBL/GenBank/DDBJ databases">
        <title>Stable isotope informed genome-resolved metagenomics uncovers potential trophic interactions in rhizosphere soil.</title>
        <authorList>
            <person name="Starr E.P."/>
            <person name="Shi S."/>
            <person name="Blazewicz S.J."/>
            <person name="Koch B.J."/>
            <person name="Probst A.J."/>
            <person name="Hungate B.A."/>
            <person name="Pett-Ridge J."/>
            <person name="Firestone M.K."/>
            <person name="Banfield J.F."/>
        </authorList>
    </citation>
    <scope>NUCLEOTIDE SEQUENCE</scope>
    <source>
        <strain evidence="5">YM_69_17</strain>
    </source>
</reference>
<evidence type="ECO:0000256" key="1">
    <source>
        <dbReference type="ARBA" id="ARBA00023015"/>
    </source>
</evidence>
<dbReference type="PANTHER" id="PTHR30146:SF109">
    <property type="entry name" value="HTH-TYPE TRANSCRIPTIONAL REGULATOR GALS"/>
    <property type="match status" value="1"/>
</dbReference>
<dbReference type="PROSITE" id="PS50932">
    <property type="entry name" value="HTH_LACI_2"/>
    <property type="match status" value="1"/>
</dbReference>
<keyword evidence="3" id="KW-0804">Transcription</keyword>
<dbReference type="Proteomes" id="UP000700706">
    <property type="component" value="Unassembled WGS sequence"/>
</dbReference>
<dbReference type="EMBL" id="JAEKLZ010000124">
    <property type="protein sequence ID" value="MBW8724634.1"/>
    <property type="molecule type" value="Genomic_DNA"/>
</dbReference>
<dbReference type="SMART" id="SM00354">
    <property type="entry name" value="HTH_LACI"/>
    <property type="match status" value="1"/>
</dbReference>
<name>A0A952FL47_9PROT</name>
<feature type="domain" description="HTH lacI-type" evidence="4">
    <location>
        <begin position="18"/>
        <end position="73"/>
    </location>
</feature>
<dbReference type="InterPro" id="IPR028082">
    <property type="entry name" value="Peripla_BP_I"/>
</dbReference>
<dbReference type="InterPro" id="IPR046335">
    <property type="entry name" value="LacI/GalR-like_sensor"/>
</dbReference>
<dbReference type="CDD" id="cd01392">
    <property type="entry name" value="HTH_LacI"/>
    <property type="match status" value="1"/>
</dbReference>
<dbReference type="AlphaFoldDB" id="A0A952FL47"/>
<evidence type="ECO:0000256" key="3">
    <source>
        <dbReference type="ARBA" id="ARBA00023163"/>
    </source>
</evidence>